<protein>
    <submittedName>
        <fullName evidence="3">VWA domain-containing protein</fullName>
    </submittedName>
</protein>
<comment type="caution">
    <text evidence="3">The sequence shown here is derived from an EMBL/GenBank/DDBJ whole genome shotgun (WGS) entry which is preliminary data.</text>
</comment>
<dbReference type="Proteomes" id="UP001569963">
    <property type="component" value="Unassembled WGS sequence"/>
</dbReference>
<evidence type="ECO:0000313" key="3">
    <source>
        <dbReference type="EMBL" id="MFA1543438.1"/>
    </source>
</evidence>
<feature type="domain" description="VWFA" evidence="2">
    <location>
        <begin position="31"/>
        <end position="216"/>
    </location>
</feature>
<dbReference type="Pfam" id="PF13519">
    <property type="entry name" value="VWA_2"/>
    <property type="match status" value="1"/>
</dbReference>
<dbReference type="RefSeq" id="WP_371953940.1">
    <property type="nucleotide sequence ID" value="NZ_JAXCEI010000019.1"/>
</dbReference>
<reference evidence="3 4" key="1">
    <citation type="submission" date="2023-11" db="EMBL/GenBank/DDBJ databases">
        <title>Actinomadura monticuli sp. nov., isolated from volcanic ash.</title>
        <authorList>
            <person name="Lee S.D."/>
            <person name="Yang H."/>
            <person name="Kim I.S."/>
        </authorList>
    </citation>
    <scope>NUCLEOTIDE SEQUENCE [LARGE SCALE GENOMIC DNA]</scope>
    <source>
        <strain evidence="3 4">DLS-62</strain>
    </source>
</reference>
<evidence type="ECO:0000256" key="1">
    <source>
        <dbReference type="SAM" id="MobiDB-lite"/>
    </source>
</evidence>
<name>A0ABV4QJS6_9ACTN</name>
<gene>
    <name evidence="3" type="ORF">SM611_31305</name>
</gene>
<evidence type="ECO:0000259" key="2">
    <source>
        <dbReference type="PROSITE" id="PS50234"/>
    </source>
</evidence>
<feature type="region of interest" description="Disordered" evidence="1">
    <location>
        <begin position="1"/>
        <end position="25"/>
    </location>
</feature>
<evidence type="ECO:0000313" key="4">
    <source>
        <dbReference type="Proteomes" id="UP001569963"/>
    </source>
</evidence>
<dbReference type="InterPro" id="IPR002035">
    <property type="entry name" value="VWF_A"/>
</dbReference>
<accession>A0ABV4QJS6</accession>
<keyword evidence="4" id="KW-1185">Reference proteome</keyword>
<dbReference type="EMBL" id="JAXCEI010000019">
    <property type="protein sequence ID" value="MFA1543438.1"/>
    <property type="molecule type" value="Genomic_DNA"/>
</dbReference>
<dbReference type="SUPFAM" id="SSF53300">
    <property type="entry name" value="vWA-like"/>
    <property type="match status" value="1"/>
</dbReference>
<dbReference type="Gene3D" id="3.40.50.410">
    <property type="entry name" value="von Willebrand factor, type A domain"/>
    <property type="match status" value="1"/>
</dbReference>
<organism evidence="3 4">
    <name type="scientific">Actinomadura monticuli</name>
    <dbReference type="NCBI Taxonomy" id="3097367"/>
    <lineage>
        <taxon>Bacteria</taxon>
        <taxon>Bacillati</taxon>
        <taxon>Actinomycetota</taxon>
        <taxon>Actinomycetes</taxon>
        <taxon>Streptosporangiales</taxon>
        <taxon>Thermomonosporaceae</taxon>
        <taxon>Actinomadura</taxon>
    </lineage>
</organism>
<dbReference type="PROSITE" id="PS50234">
    <property type="entry name" value="VWFA"/>
    <property type="match status" value="1"/>
</dbReference>
<proteinExistence type="predicted"/>
<dbReference type="InterPro" id="IPR036465">
    <property type="entry name" value="vWFA_dom_sf"/>
</dbReference>
<sequence>MERYAEWGTEADTVPAGDAERHDSGGQKGLPTYLVLDTSGSMGPYEKLLNDTLTEVVDTLYASPRVAEFVHLSIISFNTSPHVVVPMTDISELTGLPVVTCGGLTAYGAMFDLLRDRIGQDVDGLKSKSVRAYRPVVFLLTDGIPSDGKTWRSSLAALRDPGWRPHPNLLTYGFGEASEAILKEVSTLAAYMAEPGREEENKKALSGALTSVMQTLVASAEVRRLQVPHEVEGYTSVPLEYVD</sequence>